<organism evidence="11">
    <name type="scientific">Aphidius gifuensis</name>
    <name type="common">Parasitoid wasp</name>
    <dbReference type="NCBI Taxonomy" id="684658"/>
    <lineage>
        <taxon>Eukaryota</taxon>
        <taxon>Metazoa</taxon>
        <taxon>Ecdysozoa</taxon>
        <taxon>Arthropoda</taxon>
        <taxon>Hexapoda</taxon>
        <taxon>Insecta</taxon>
        <taxon>Pterygota</taxon>
        <taxon>Neoptera</taxon>
        <taxon>Endopterygota</taxon>
        <taxon>Hymenoptera</taxon>
        <taxon>Apocrita</taxon>
        <taxon>Ichneumonoidea</taxon>
        <taxon>Braconidae</taxon>
        <taxon>Aphidiinae</taxon>
        <taxon>Aphidius</taxon>
    </lineage>
</organism>
<evidence type="ECO:0000256" key="9">
    <source>
        <dbReference type="ARBA" id="ARBA00023224"/>
    </source>
</evidence>
<keyword evidence="2" id="KW-1003">Cell membrane</keyword>
<dbReference type="OrthoDB" id="6617147at2759"/>
<comment type="caution">
    <text evidence="10">Lacks conserved residue(s) required for the propagation of feature annotation.</text>
</comment>
<keyword evidence="9 10" id="KW-0807">Transducer</keyword>
<name>A0A3S9LWB1_APHGI</name>
<evidence type="ECO:0000256" key="3">
    <source>
        <dbReference type="ARBA" id="ARBA00022606"/>
    </source>
</evidence>
<keyword evidence="7 10" id="KW-0472">Membrane</keyword>
<evidence type="ECO:0000256" key="6">
    <source>
        <dbReference type="ARBA" id="ARBA00022989"/>
    </source>
</evidence>
<reference evidence="11" key="1">
    <citation type="journal article" date="2018" name="Front. Physiol.">
        <title>Differential Expression Analysis of Olfactory Genes Based on a Combination of Sequencing Platforms and Behavioral Investigations in Aphidius gifuensis.</title>
        <authorList>
            <person name="Fan J."/>
            <person name="Zhang Q."/>
            <person name="Xu Q."/>
            <person name="Xue W."/>
            <person name="Han Z."/>
            <person name="Sun J."/>
            <person name="Chen J."/>
        </authorList>
    </citation>
    <scope>NUCLEOTIDE SEQUENCE</scope>
</reference>
<proteinExistence type="evidence at transcript level"/>
<evidence type="ECO:0000256" key="4">
    <source>
        <dbReference type="ARBA" id="ARBA00022692"/>
    </source>
</evidence>
<feature type="transmembrane region" description="Helical" evidence="10">
    <location>
        <begin position="76"/>
        <end position="93"/>
    </location>
</feature>
<evidence type="ECO:0000256" key="8">
    <source>
        <dbReference type="ARBA" id="ARBA00023170"/>
    </source>
</evidence>
<dbReference type="PANTHER" id="PTHR21137:SF35">
    <property type="entry name" value="ODORANT RECEPTOR 19A-RELATED"/>
    <property type="match status" value="1"/>
</dbReference>
<dbReference type="Pfam" id="PF02949">
    <property type="entry name" value="7tm_6"/>
    <property type="match status" value="1"/>
</dbReference>
<dbReference type="GO" id="GO:0005549">
    <property type="term" value="F:odorant binding"/>
    <property type="evidence" value="ECO:0007669"/>
    <property type="project" value="InterPro"/>
</dbReference>
<keyword evidence="5 10" id="KW-0552">Olfaction</keyword>
<evidence type="ECO:0000313" key="11">
    <source>
        <dbReference type="EMBL" id="AZQ24935.1"/>
    </source>
</evidence>
<dbReference type="GO" id="GO:0004984">
    <property type="term" value="F:olfactory receptor activity"/>
    <property type="evidence" value="ECO:0007669"/>
    <property type="project" value="InterPro"/>
</dbReference>
<dbReference type="GO" id="GO:0007165">
    <property type="term" value="P:signal transduction"/>
    <property type="evidence" value="ECO:0007669"/>
    <property type="project" value="UniProtKB-KW"/>
</dbReference>
<comment type="similarity">
    <text evidence="10">Belongs to the insect chemoreceptor superfamily. Heteromeric odorant receptor channel (TC 1.A.69) family.</text>
</comment>
<keyword evidence="3 10" id="KW-0716">Sensory transduction</keyword>
<evidence type="ECO:0000256" key="10">
    <source>
        <dbReference type="RuleBase" id="RU351113"/>
    </source>
</evidence>
<dbReference type="AlphaFoldDB" id="A0A3S9LWB1"/>
<sequence length="405" mass="47268">MNTTTRITQEDFNDALKIFNWNEKLLLIFGLWPLKKNKILSTMWLGYWILFITLLFLDLILNINDFDHVLVNLNDTIFYIISFTEFIVIKIYSNLFKQIIKNSIDDFNIKLYKTTEEIIKFLNYNKKSKFLCKCFTSTMMITALFYYFTALITTLSSNTIDDEQFENNSSSRLYIFPYRCYIFYKINNDKKYLMTYAGLSPVFFIGAISPIAAKCLFITIVYHISGKLSVLVSKILQIDANSINLYNDIQEIFMEHKKLIEMGEKTRQAFSIILFVHFVGPTLLICLVGYKILIDIADDENYGSMMPYICYIVLVLFSLYIHCIVGESLVTESQKICEAYYYCNWYNMPIKIKKYFILGIVRSQKSLCLSFGKFGVFDLRTMTTIIKASMGYLSVLRSFLAAEAE</sequence>
<evidence type="ECO:0000256" key="1">
    <source>
        <dbReference type="ARBA" id="ARBA00004651"/>
    </source>
</evidence>
<feature type="transmembrane region" description="Helical" evidence="10">
    <location>
        <begin position="44"/>
        <end position="64"/>
    </location>
</feature>
<protein>
    <recommendedName>
        <fullName evidence="10">Odorant receptor</fullName>
    </recommendedName>
</protein>
<feature type="transmembrane region" description="Helical" evidence="10">
    <location>
        <begin position="130"/>
        <end position="148"/>
    </location>
</feature>
<keyword evidence="6 10" id="KW-1133">Transmembrane helix</keyword>
<evidence type="ECO:0000256" key="7">
    <source>
        <dbReference type="ARBA" id="ARBA00023136"/>
    </source>
</evidence>
<evidence type="ECO:0000256" key="2">
    <source>
        <dbReference type="ARBA" id="ARBA00022475"/>
    </source>
</evidence>
<dbReference type="GO" id="GO:0005886">
    <property type="term" value="C:plasma membrane"/>
    <property type="evidence" value="ECO:0007669"/>
    <property type="project" value="UniProtKB-SubCell"/>
</dbReference>
<keyword evidence="8 10" id="KW-0675">Receptor</keyword>
<accession>A0A3S9LWB1</accession>
<comment type="subcellular location">
    <subcellularLocation>
        <location evidence="1 10">Cell membrane</location>
        <topology evidence="1 10">Multi-pass membrane protein</topology>
    </subcellularLocation>
</comment>
<keyword evidence="4 10" id="KW-0812">Transmembrane</keyword>
<feature type="transmembrane region" description="Helical" evidence="10">
    <location>
        <begin position="269"/>
        <end position="293"/>
    </location>
</feature>
<dbReference type="EMBL" id="MK048994">
    <property type="protein sequence ID" value="AZQ24935.1"/>
    <property type="molecule type" value="mRNA"/>
</dbReference>
<evidence type="ECO:0000256" key="5">
    <source>
        <dbReference type="ARBA" id="ARBA00022725"/>
    </source>
</evidence>
<feature type="transmembrane region" description="Helical" evidence="10">
    <location>
        <begin position="305"/>
        <end position="325"/>
    </location>
</feature>
<feature type="transmembrane region" description="Helical" evidence="10">
    <location>
        <begin position="202"/>
        <end position="224"/>
    </location>
</feature>
<dbReference type="PANTHER" id="PTHR21137">
    <property type="entry name" value="ODORANT RECEPTOR"/>
    <property type="match status" value="1"/>
</dbReference>
<dbReference type="InterPro" id="IPR004117">
    <property type="entry name" value="7tm6_olfct_rcpt"/>
</dbReference>